<dbReference type="FunFam" id="3.40.30.10:FF:000034">
    <property type="entry name" value="glutathione S-transferase 1"/>
    <property type="match status" value="1"/>
</dbReference>
<dbReference type="PANTHER" id="PTHR43969:SF2">
    <property type="entry name" value="GLUTATHIONE S TRANSFERASE D11, ISOFORM B"/>
    <property type="match status" value="1"/>
</dbReference>
<dbReference type="InterPro" id="IPR036282">
    <property type="entry name" value="Glutathione-S-Trfase_C_sf"/>
</dbReference>
<dbReference type="InterPro" id="IPR010987">
    <property type="entry name" value="Glutathione-S-Trfase_C-like"/>
</dbReference>
<dbReference type="GO" id="GO:0004364">
    <property type="term" value="F:glutathione transferase activity"/>
    <property type="evidence" value="ECO:0007669"/>
    <property type="project" value="TreeGrafter"/>
</dbReference>
<dbReference type="Pfam" id="PF02798">
    <property type="entry name" value="GST_N"/>
    <property type="match status" value="1"/>
</dbReference>
<proteinExistence type="inferred from homology"/>
<dbReference type="OMA" id="PYGPNPW"/>
<dbReference type="CDD" id="cd03177">
    <property type="entry name" value="GST_C_Delta_Epsilon"/>
    <property type="match status" value="1"/>
</dbReference>
<evidence type="ECO:0008006" key="7">
    <source>
        <dbReference type="Google" id="ProtNLM"/>
    </source>
</evidence>
<dbReference type="InterPro" id="IPR040079">
    <property type="entry name" value="Glutathione_S-Trfase"/>
</dbReference>
<protein>
    <recommendedName>
        <fullName evidence="7">Glutathione S-transferase</fullName>
    </recommendedName>
</protein>
<evidence type="ECO:0000259" key="3">
    <source>
        <dbReference type="PROSITE" id="PS50404"/>
    </source>
</evidence>
<dbReference type="KEGG" id="clec:106666926"/>
<dbReference type="AlphaFoldDB" id="A0A8I6RRX4"/>
<dbReference type="FunFam" id="1.20.1050.10:FF:000007">
    <property type="entry name" value="Glutathione S-transferase 1-1"/>
    <property type="match status" value="1"/>
</dbReference>
<reference evidence="5" key="1">
    <citation type="submission" date="2022-01" db="UniProtKB">
        <authorList>
            <consortium name="EnsemblMetazoa"/>
        </authorList>
    </citation>
    <scope>IDENTIFICATION</scope>
</reference>
<name>A0A8I6RRX4_CIMLE</name>
<evidence type="ECO:0000313" key="5">
    <source>
        <dbReference type="EnsemblMetazoa" id="XP_014249956.1"/>
    </source>
</evidence>
<gene>
    <name evidence="5" type="primary">106666926</name>
</gene>
<sequence>MPVKLYYSQSGYTSRSILLLAKALDISLTLQKVDFQQGEHLAEDFVEINPQHTVPFIVDEGLAIAETGAIMMYLAEEYGKDDMLYPKDIKARAIVNHRMFFCYSTLLPRIASAYMIPVMYKGRGVNEEEIPKVDDGFNTLNAFLEGKQWFAGDQVTIADYAFFTVVSTMEAIGYELDKYENIKAWLMNCKETFEDYDDINQKGEEMLVSIYKAKLSENE</sequence>
<organism evidence="5 6">
    <name type="scientific">Cimex lectularius</name>
    <name type="common">Bed bug</name>
    <name type="synonym">Acanthia lectularia</name>
    <dbReference type="NCBI Taxonomy" id="79782"/>
    <lineage>
        <taxon>Eukaryota</taxon>
        <taxon>Metazoa</taxon>
        <taxon>Ecdysozoa</taxon>
        <taxon>Arthropoda</taxon>
        <taxon>Hexapoda</taxon>
        <taxon>Insecta</taxon>
        <taxon>Pterygota</taxon>
        <taxon>Neoptera</taxon>
        <taxon>Paraneoptera</taxon>
        <taxon>Hemiptera</taxon>
        <taxon>Heteroptera</taxon>
        <taxon>Panheteroptera</taxon>
        <taxon>Cimicomorpha</taxon>
        <taxon>Cimicidae</taxon>
        <taxon>Cimex</taxon>
    </lineage>
</organism>
<evidence type="ECO:0000259" key="4">
    <source>
        <dbReference type="PROSITE" id="PS50405"/>
    </source>
</evidence>
<evidence type="ECO:0000256" key="2">
    <source>
        <dbReference type="RuleBase" id="RU003494"/>
    </source>
</evidence>
<accession>A0A8I6RRX4</accession>
<keyword evidence="6" id="KW-1185">Reference proteome</keyword>
<dbReference type="OrthoDB" id="2309723at2759"/>
<dbReference type="SFLD" id="SFLDG00358">
    <property type="entry name" value="Main_(cytGST)"/>
    <property type="match status" value="1"/>
</dbReference>
<dbReference type="EnsemblMetazoa" id="XM_014394470.2">
    <property type="protein sequence ID" value="XP_014249956.1"/>
    <property type="gene ID" value="LOC106666926"/>
</dbReference>
<dbReference type="SUPFAM" id="SSF47616">
    <property type="entry name" value="GST C-terminal domain-like"/>
    <property type="match status" value="1"/>
</dbReference>
<dbReference type="PROSITE" id="PS50405">
    <property type="entry name" value="GST_CTER"/>
    <property type="match status" value="1"/>
</dbReference>
<dbReference type="Pfam" id="PF00043">
    <property type="entry name" value="GST_C"/>
    <property type="match status" value="1"/>
</dbReference>
<dbReference type="GO" id="GO:0006749">
    <property type="term" value="P:glutathione metabolic process"/>
    <property type="evidence" value="ECO:0007669"/>
    <property type="project" value="TreeGrafter"/>
</dbReference>
<feature type="domain" description="GST C-terminal" evidence="4">
    <location>
        <begin position="88"/>
        <end position="210"/>
    </location>
</feature>
<dbReference type="InterPro" id="IPR036249">
    <property type="entry name" value="Thioredoxin-like_sf"/>
</dbReference>
<dbReference type="InterPro" id="IPR004046">
    <property type="entry name" value="GST_C"/>
</dbReference>
<comment type="similarity">
    <text evidence="2">Belongs to the GST superfamily.</text>
</comment>
<feature type="domain" description="GST N-terminal" evidence="3">
    <location>
        <begin position="1"/>
        <end position="82"/>
    </location>
</feature>
<dbReference type="Gene3D" id="1.20.1050.10">
    <property type="match status" value="1"/>
</dbReference>
<dbReference type="PANTHER" id="PTHR43969">
    <property type="entry name" value="GLUTATHIONE S TRANSFERASE D10, ISOFORM A-RELATED"/>
    <property type="match status" value="1"/>
</dbReference>
<evidence type="ECO:0000313" key="6">
    <source>
        <dbReference type="Proteomes" id="UP000494040"/>
    </source>
</evidence>
<dbReference type="InterPro" id="IPR004045">
    <property type="entry name" value="Glutathione_S-Trfase_N"/>
</dbReference>
<dbReference type="PROSITE" id="PS50404">
    <property type="entry name" value="GST_NTER"/>
    <property type="match status" value="1"/>
</dbReference>
<dbReference type="Proteomes" id="UP000494040">
    <property type="component" value="Unassembled WGS sequence"/>
</dbReference>
<evidence type="ECO:0000256" key="1">
    <source>
        <dbReference type="ARBA" id="ARBA00011738"/>
    </source>
</evidence>
<dbReference type="SUPFAM" id="SSF52833">
    <property type="entry name" value="Thioredoxin-like"/>
    <property type="match status" value="1"/>
</dbReference>
<dbReference type="Gene3D" id="3.40.30.10">
    <property type="entry name" value="Glutaredoxin"/>
    <property type="match status" value="1"/>
</dbReference>
<comment type="subunit">
    <text evidence="1">Homodimer.</text>
</comment>
<dbReference type="SFLD" id="SFLDS00019">
    <property type="entry name" value="Glutathione_Transferase_(cytos"/>
    <property type="match status" value="1"/>
</dbReference>